<protein>
    <submittedName>
        <fullName evidence="2">Uncharacterized protein</fullName>
    </submittedName>
</protein>
<dbReference type="PANTHER" id="PTHR46610:SF20">
    <property type="entry name" value="OS05G0181300 PROTEIN"/>
    <property type="match status" value="1"/>
</dbReference>
<keyword evidence="1" id="KW-0812">Transmembrane</keyword>
<sequence length="267" mass="30754">MHIRKKVTLMPHSRIRTDPHKIADDNDDERWFPFYFVIMMPNTVATIAKAIGRNEYSTALLCASVFLCFVLLKFCLSRYRSMPENEKSSQKFVLKLNMWFLYTAISFGFVYPFADFFPPPTTVALYSVVVVFSLFLFYVFVMVDLARYWKLWIHSEDEHRRLDARNLNDHSVLIWAQKRSDRRPSKQPPATRHRKSLSFATAATDILQPPPSAAAAVAGKKETYRMFKNGGAGKEEEKRTGGGKWVFGVFLGQPISGEPSLVLLLWR</sequence>
<dbReference type="Proteomes" id="UP001177003">
    <property type="component" value="Chromosome 4"/>
</dbReference>
<keyword evidence="3" id="KW-1185">Reference proteome</keyword>
<organism evidence="2 3">
    <name type="scientific">Lactuca saligna</name>
    <name type="common">Willowleaf lettuce</name>
    <dbReference type="NCBI Taxonomy" id="75948"/>
    <lineage>
        <taxon>Eukaryota</taxon>
        <taxon>Viridiplantae</taxon>
        <taxon>Streptophyta</taxon>
        <taxon>Embryophyta</taxon>
        <taxon>Tracheophyta</taxon>
        <taxon>Spermatophyta</taxon>
        <taxon>Magnoliopsida</taxon>
        <taxon>eudicotyledons</taxon>
        <taxon>Gunneridae</taxon>
        <taxon>Pentapetalae</taxon>
        <taxon>asterids</taxon>
        <taxon>campanulids</taxon>
        <taxon>Asterales</taxon>
        <taxon>Asteraceae</taxon>
        <taxon>Cichorioideae</taxon>
        <taxon>Cichorieae</taxon>
        <taxon>Lactucinae</taxon>
        <taxon>Lactuca</taxon>
    </lineage>
</organism>
<dbReference type="PANTHER" id="PTHR46610">
    <property type="entry name" value="OS05G0181300 PROTEIN"/>
    <property type="match status" value="1"/>
</dbReference>
<evidence type="ECO:0000313" key="2">
    <source>
        <dbReference type="EMBL" id="CAI9283235.1"/>
    </source>
</evidence>
<dbReference type="InterPro" id="IPR045501">
    <property type="entry name" value="DUF6490"/>
</dbReference>
<feature type="transmembrane region" description="Helical" evidence="1">
    <location>
        <begin position="96"/>
        <end position="117"/>
    </location>
</feature>
<evidence type="ECO:0000313" key="3">
    <source>
        <dbReference type="Proteomes" id="UP001177003"/>
    </source>
</evidence>
<reference evidence="2" key="1">
    <citation type="submission" date="2023-04" db="EMBL/GenBank/DDBJ databases">
        <authorList>
            <person name="Vijverberg K."/>
            <person name="Xiong W."/>
            <person name="Schranz E."/>
        </authorList>
    </citation>
    <scope>NUCLEOTIDE SEQUENCE</scope>
</reference>
<dbReference type="EMBL" id="OX465080">
    <property type="protein sequence ID" value="CAI9283235.1"/>
    <property type="molecule type" value="Genomic_DNA"/>
</dbReference>
<feature type="transmembrane region" description="Helical" evidence="1">
    <location>
        <begin position="31"/>
        <end position="51"/>
    </location>
</feature>
<proteinExistence type="predicted"/>
<feature type="transmembrane region" description="Helical" evidence="1">
    <location>
        <begin position="57"/>
        <end position="76"/>
    </location>
</feature>
<name>A0AA35YZN9_LACSI</name>
<accession>A0AA35YZN9</accession>
<feature type="transmembrane region" description="Helical" evidence="1">
    <location>
        <begin position="123"/>
        <end position="143"/>
    </location>
</feature>
<dbReference type="AlphaFoldDB" id="A0AA35YZN9"/>
<evidence type="ECO:0000256" key="1">
    <source>
        <dbReference type="SAM" id="Phobius"/>
    </source>
</evidence>
<gene>
    <name evidence="2" type="ORF">LSALG_LOCUS22838</name>
</gene>
<keyword evidence="1" id="KW-1133">Transmembrane helix</keyword>
<keyword evidence="1" id="KW-0472">Membrane</keyword>